<keyword evidence="7" id="KW-1185">Reference proteome</keyword>
<dbReference type="EC" id="2.1.1.-" evidence="4"/>
<dbReference type="SMART" id="SM01370">
    <property type="entry name" value="TAFII55_N"/>
    <property type="match status" value="1"/>
</dbReference>
<evidence type="ECO:0000256" key="2">
    <source>
        <dbReference type="ARBA" id="ARBA00022679"/>
    </source>
</evidence>
<dbReference type="PANTHER" id="PTHR21008">
    <property type="entry name" value="S-ADENOSYLMETHIONINE SENSOR UPSTREAM OF MTORC1-RELATED"/>
    <property type="match status" value="1"/>
</dbReference>
<dbReference type="InterPro" id="IPR006751">
    <property type="entry name" value="TAFII55_prot_cons_reg"/>
</dbReference>
<dbReference type="SUPFAM" id="SSF53335">
    <property type="entry name" value="S-adenosyl-L-methionine-dependent methyltransferases"/>
    <property type="match status" value="1"/>
</dbReference>
<dbReference type="InterPro" id="IPR021867">
    <property type="entry name" value="Bmt2/SAMTOR"/>
</dbReference>
<evidence type="ECO:0000313" key="6">
    <source>
        <dbReference type="EMBL" id="KAJ8985250.1"/>
    </source>
</evidence>
<dbReference type="Pfam" id="PF11968">
    <property type="entry name" value="Bmt2"/>
    <property type="match status" value="1"/>
</dbReference>
<keyword evidence="1 4" id="KW-0489">Methyltransferase</keyword>
<reference evidence="6" key="1">
    <citation type="journal article" date="2023" name="Insect Mol. Biol.">
        <title>Genome sequencing provides insights into the evolution of gene families encoding plant cell wall-degrading enzymes in longhorned beetles.</title>
        <authorList>
            <person name="Shin N.R."/>
            <person name="Okamura Y."/>
            <person name="Kirsch R."/>
            <person name="Pauchet Y."/>
        </authorList>
    </citation>
    <scope>NUCLEOTIDE SEQUENCE</scope>
    <source>
        <strain evidence="6">MMC_N1</strain>
    </source>
</reference>
<comment type="similarity">
    <text evidence="4">Belongs to the BMT2 family.</text>
</comment>
<protein>
    <recommendedName>
        <fullName evidence="4">S-adenosylmethionine sensor upstream of mTORC1</fullName>
    </recommendedName>
    <alternativeName>
        <fullName evidence="4">Probable methyltransferase BMT2 homolog</fullName>
        <ecNumber evidence="4">2.1.1.-</ecNumber>
    </alternativeName>
</protein>
<dbReference type="Gene3D" id="3.40.50.150">
    <property type="entry name" value="Vaccinia Virus protein VP39"/>
    <property type="match status" value="1"/>
</dbReference>
<comment type="caution">
    <text evidence="6">The sequence shown here is derived from an EMBL/GenBank/DDBJ whole genome shotgun (WGS) entry which is preliminary data.</text>
</comment>
<evidence type="ECO:0000259" key="5">
    <source>
        <dbReference type="SMART" id="SM01370"/>
    </source>
</evidence>
<keyword evidence="3 4" id="KW-0949">S-adenosyl-L-methionine</keyword>
<keyword evidence="2 4" id="KW-0808">Transferase</keyword>
<evidence type="ECO:0000256" key="3">
    <source>
        <dbReference type="ARBA" id="ARBA00022691"/>
    </source>
</evidence>
<dbReference type="HAMAP" id="MF_03044">
    <property type="entry name" value="BMT2"/>
    <property type="match status" value="1"/>
</dbReference>
<dbReference type="EMBL" id="JAPWTJ010000018">
    <property type="protein sequence ID" value="KAJ8985250.1"/>
    <property type="molecule type" value="Genomic_DNA"/>
</dbReference>
<dbReference type="InterPro" id="IPR029063">
    <property type="entry name" value="SAM-dependent_MTases_sf"/>
</dbReference>
<proteinExistence type="inferred from homology"/>
<evidence type="ECO:0000313" key="7">
    <source>
        <dbReference type="Proteomes" id="UP001162164"/>
    </source>
</evidence>
<dbReference type="Pfam" id="PF04658">
    <property type="entry name" value="TAFII55_N"/>
    <property type="match status" value="1"/>
</dbReference>
<accession>A0ABQ9K6U6</accession>
<feature type="domain" description="TAFII55 protein conserved region" evidence="5">
    <location>
        <begin position="270"/>
        <end position="444"/>
    </location>
</feature>
<dbReference type="Proteomes" id="UP001162164">
    <property type="component" value="Unassembled WGS sequence"/>
</dbReference>
<feature type="binding site" evidence="4">
    <location>
        <position position="126"/>
    </location>
    <ligand>
        <name>S-adenosyl-L-methionine</name>
        <dbReference type="ChEBI" id="CHEBI:59789"/>
    </ligand>
</feature>
<evidence type="ECO:0000256" key="4">
    <source>
        <dbReference type="HAMAP-Rule" id="MF_03044"/>
    </source>
</evidence>
<dbReference type="PANTHER" id="PTHR21008:SF0">
    <property type="entry name" value="S-ADENOSYLMETHIONINE SENSOR UPSTREAM OF MTORC1"/>
    <property type="match status" value="1"/>
</dbReference>
<name>A0ABQ9K6U6_9CUCU</name>
<evidence type="ECO:0000256" key="1">
    <source>
        <dbReference type="ARBA" id="ARBA00022603"/>
    </source>
</evidence>
<comment type="function">
    <text evidence="4">S-adenosyl-L-methionine-binding protein that acts as an inhibitor of mTORC1 signaling. Acts as a sensor of S-adenosyl-L-methionine to signal methionine sufficiency to mTORC1. Probably also acts as a S-adenosyl-L-methionine-dependent methyltransferase.</text>
</comment>
<organism evidence="6 7">
    <name type="scientific">Molorchus minor</name>
    <dbReference type="NCBI Taxonomy" id="1323400"/>
    <lineage>
        <taxon>Eukaryota</taxon>
        <taxon>Metazoa</taxon>
        <taxon>Ecdysozoa</taxon>
        <taxon>Arthropoda</taxon>
        <taxon>Hexapoda</taxon>
        <taxon>Insecta</taxon>
        <taxon>Pterygota</taxon>
        <taxon>Neoptera</taxon>
        <taxon>Endopterygota</taxon>
        <taxon>Coleoptera</taxon>
        <taxon>Polyphaga</taxon>
        <taxon>Cucujiformia</taxon>
        <taxon>Chrysomeloidea</taxon>
        <taxon>Cerambycidae</taxon>
        <taxon>Lamiinae</taxon>
        <taxon>Monochamini</taxon>
        <taxon>Molorchus</taxon>
    </lineage>
</organism>
<sequence>MASAEHLVLSGFIKSVHEELREKTVTLGMQNAWENHCRDQVNLKKYAKAMRELATKHWECNIKAQPSVLSRIEWTYIQCKSYFTGDIYKFREKQKEIADKMKFKIAATSAYYTEKIVDKLKLLDVGSCYNPFVKFSDCLEVIAIDIAPGSDDVLKCDFLNVNAGNSLKVSNTEVQALPQNYFDVIVFSLLLEYLPCAKQRLTCCKKAYSLLKTEGLLVIVTPDSNRVGANAKYINMKNCLIFTAWHFRKEFCTDVARRWAELYRKNQVYSEMVIPQDFKSPDISKPEKNEHEQYTFEYVDEFPDCDEEANKLRELLRTKPEKVKKILKLDVNLDTNEGTVYFSKTQMYGALRKLPTIIESYKTNICHNKSTMFKTADICQMLECHYDRTSSSRKDAIHGYCPPLKNAKRKRFRKTMYNSDFAVEAESVSKELYYLLSTDLEAIFWKLCAFEHAIFNFTWLTDAIFQKLKLGTSY</sequence>
<gene>
    <name evidence="6" type="ORF">NQ317_018280</name>
</gene>
<feature type="binding site" evidence="4">
    <location>
        <position position="145"/>
    </location>
    <ligand>
        <name>S-adenosyl-L-methionine</name>
        <dbReference type="ChEBI" id="CHEBI:59789"/>
    </ligand>
</feature>